<dbReference type="GO" id="GO:0003677">
    <property type="term" value="F:DNA binding"/>
    <property type="evidence" value="ECO:0007669"/>
    <property type="project" value="UniProtKB-UniRule"/>
</dbReference>
<dbReference type="EMBL" id="BPLR01018861">
    <property type="protein sequence ID" value="GIZ02794.1"/>
    <property type="molecule type" value="Genomic_DNA"/>
</dbReference>
<organism evidence="7 8">
    <name type="scientific">Caerostris extrusa</name>
    <name type="common">Bark spider</name>
    <name type="synonym">Caerostris bankana</name>
    <dbReference type="NCBI Taxonomy" id="172846"/>
    <lineage>
        <taxon>Eukaryota</taxon>
        <taxon>Metazoa</taxon>
        <taxon>Ecdysozoa</taxon>
        <taxon>Arthropoda</taxon>
        <taxon>Chelicerata</taxon>
        <taxon>Arachnida</taxon>
        <taxon>Araneae</taxon>
        <taxon>Araneomorphae</taxon>
        <taxon>Entelegynae</taxon>
        <taxon>Araneoidea</taxon>
        <taxon>Araneidae</taxon>
        <taxon>Caerostris</taxon>
    </lineage>
</organism>
<feature type="domain" description="THAP-type" evidence="6">
    <location>
        <begin position="1"/>
        <end position="94"/>
    </location>
</feature>
<dbReference type="SUPFAM" id="SSF57716">
    <property type="entry name" value="Glucocorticoid receptor-like (DNA-binding domain)"/>
    <property type="match status" value="1"/>
</dbReference>
<dbReference type="PROSITE" id="PS50950">
    <property type="entry name" value="ZF_THAP"/>
    <property type="match status" value="1"/>
</dbReference>
<comment type="caution">
    <text evidence="7">The sequence shown here is derived from an EMBL/GenBank/DDBJ whole genome shotgun (WGS) entry which is preliminary data.</text>
</comment>
<proteinExistence type="predicted"/>
<evidence type="ECO:0000313" key="7">
    <source>
        <dbReference type="EMBL" id="GIZ02794.1"/>
    </source>
</evidence>
<dbReference type="Gene3D" id="6.20.210.20">
    <property type="entry name" value="THAP domain"/>
    <property type="match status" value="1"/>
</dbReference>
<dbReference type="PANTHER" id="PTHR46927">
    <property type="entry name" value="AGAP005574-PA"/>
    <property type="match status" value="1"/>
</dbReference>
<dbReference type="Pfam" id="PF05485">
    <property type="entry name" value="THAP"/>
    <property type="match status" value="1"/>
</dbReference>
<dbReference type="InterPro" id="IPR038441">
    <property type="entry name" value="THAP_Znf_sf"/>
</dbReference>
<dbReference type="AlphaFoldDB" id="A0AAV4Y7B9"/>
<dbReference type="SMART" id="SM00980">
    <property type="entry name" value="THAP"/>
    <property type="match status" value="1"/>
</dbReference>
<reference evidence="7 8" key="1">
    <citation type="submission" date="2021-06" db="EMBL/GenBank/DDBJ databases">
        <title>Caerostris extrusa draft genome.</title>
        <authorList>
            <person name="Kono N."/>
            <person name="Arakawa K."/>
        </authorList>
    </citation>
    <scope>NUCLEOTIDE SEQUENCE [LARGE SCALE GENOMIC DNA]</scope>
</reference>
<keyword evidence="4 5" id="KW-0238">DNA-binding</keyword>
<keyword evidence="8" id="KW-1185">Reference proteome</keyword>
<evidence type="ECO:0000256" key="4">
    <source>
        <dbReference type="ARBA" id="ARBA00023125"/>
    </source>
</evidence>
<name>A0AAV4Y7B9_CAEEX</name>
<accession>A0AAV4Y7B9</accession>
<keyword evidence="3" id="KW-0862">Zinc</keyword>
<keyword evidence="1" id="KW-0479">Metal-binding</keyword>
<evidence type="ECO:0000259" key="6">
    <source>
        <dbReference type="PROSITE" id="PS50950"/>
    </source>
</evidence>
<evidence type="ECO:0000256" key="2">
    <source>
        <dbReference type="ARBA" id="ARBA00022771"/>
    </source>
</evidence>
<dbReference type="Proteomes" id="UP001054945">
    <property type="component" value="Unassembled WGS sequence"/>
</dbReference>
<dbReference type="GO" id="GO:0008270">
    <property type="term" value="F:zinc ion binding"/>
    <property type="evidence" value="ECO:0007669"/>
    <property type="project" value="UniProtKB-KW"/>
</dbReference>
<gene>
    <name evidence="7" type="primary">AVEN_12738_1</name>
    <name evidence="7" type="ORF">CEXT_572721</name>
</gene>
<protein>
    <submittedName>
        <fullName evidence="7">THAP-type domain-containing protein</fullName>
    </submittedName>
</protein>
<dbReference type="PANTHER" id="PTHR46927:SF3">
    <property type="entry name" value="THAP-TYPE DOMAIN-CONTAINING PROTEIN"/>
    <property type="match status" value="1"/>
</dbReference>
<evidence type="ECO:0000256" key="1">
    <source>
        <dbReference type="ARBA" id="ARBA00022723"/>
    </source>
</evidence>
<evidence type="ECO:0000256" key="5">
    <source>
        <dbReference type="PROSITE-ProRule" id="PRU00309"/>
    </source>
</evidence>
<dbReference type="InterPro" id="IPR006612">
    <property type="entry name" value="THAP_Znf"/>
</dbReference>
<sequence length="98" mass="11457">MVKKCVVPFCRSNYDPGVYFSCFHFPKEEERRNLWLKKISRKDYTPSKNAVVCIKHFKENFILTEGHAVRDDGSVLTVRRSYPKLTPDAYPSIFPNQA</sequence>
<keyword evidence="2 5" id="KW-0863">Zinc-finger</keyword>
<evidence type="ECO:0000256" key="3">
    <source>
        <dbReference type="ARBA" id="ARBA00022833"/>
    </source>
</evidence>
<dbReference type="InterPro" id="IPR052224">
    <property type="entry name" value="THAP_domain_protein"/>
</dbReference>
<evidence type="ECO:0000313" key="8">
    <source>
        <dbReference type="Proteomes" id="UP001054945"/>
    </source>
</evidence>